<feature type="repeat" description="ANK" evidence="3">
    <location>
        <begin position="127"/>
        <end position="159"/>
    </location>
</feature>
<dbReference type="InterPro" id="IPR036770">
    <property type="entry name" value="Ankyrin_rpt-contain_sf"/>
</dbReference>
<organism evidence="4 5">
    <name type="scientific">Cercospora zeae-maydis SCOH1-5</name>
    <dbReference type="NCBI Taxonomy" id="717836"/>
    <lineage>
        <taxon>Eukaryota</taxon>
        <taxon>Fungi</taxon>
        <taxon>Dikarya</taxon>
        <taxon>Ascomycota</taxon>
        <taxon>Pezizomycotina</taxon>
        <taxon>Dothideomycetes</taxon>
        <taxon>Dothideomycetidae</taxon>
        <taxon>Mycosphaerellales</taxon>
        <taxon>Mycosphaerellaceae</taxon>
        <taxon>Cercospora</taxon>
    </lineage>
</organism>
<name>A0A6A6FTJ8_9PEZI</name>
<evidence type="ECO:0000313" key="4">
    <source>
        <dbReference type="EMBL" id="KAF2216699.1"/>
    </source>
</evidence>
<reference evidence="4" key="1">
    <citation type="journal article" date="2020" name="Stud. Mycol.">
        <title>101 Dothideomycetes genomes: a test case for predicting lifestyles and emergence of pathogens.</title>
        <authorList>
            <person name="Haridas S."/>
            <person name="Albert R."/>
            <person name="Binder M."/>
            <person name="Bloem J."/>
            <person name="Labutti K."/>
            <person name="Salamov A."/>
            <person name="Andreopoulos B."/>
            <person name="Baker S."/>
            <person name="Barry K."/>
            <person name="Bills G."/>
            <person name="Bluhm B."/>
            <person name="Cannon C."/>
            <person name="Castanera R."/>
            <person name="Culley D."/>
            <person name="Daum C."/>
            <person name="Ezra D."/>
            <person name="Gonzalez J."/>
            <person name="Henrissat B."/>
            <person name="Kuo A."/>
            <person name="Liang C."/>
            <person name="Lipzen A."/>
            <person name="Lutzoni F."/>
            <person name="Magnuson J."/>
            <person name="Mondo S."/>
            <person name="Nolan M."/>
            <person name="Ohm R."/>
            <person name="Pangilinan J."/>
            <person name="Park H.-J."/>
            <person name="Ramirez L."/>
            <person name="Alfaro M."/>
            <person name="Sun H."/>
            <person name="Tritt A."/>
            <person name="Yoshinaga Y."/>
            <person name="Zwiers L.-H."/>
            <person name="Turgeon B."/>
            <person name="Goodwin S."/>
            <person name="Spatafora J."/>
            <person name="Crous P."/>
            <person name="Grigoriev I."/>
        </authorList>
    </citation>
    <scope>NUCLEOTIDE SEQUENCE</scope>
    <source>
        <strain evidence="4">SCOH1-5</strain>
    </source>
</reference>
<dbReference type="PROSITE" id="PS50088">
    <property type="entry name" value="ANK_REPEAT"/>
    <property type="match status" value="2"/>
</dbReference>
<dbReference type="PANTHER" id="PTHR24201">
    <property type="entry name" value="ANK_REP_REGION DOMAIN-CONTAINING PROTEIN"/>
    <property type="match status" value="1"/>
</dbReference>
<sequence>MEAGANVNAKYRGKTPIHVALEQGYFDGYQKPLAMLLAAGAALNVPDPTGESPLTKLFKGSAGDVPLEDYQKECLALIFHPKVQSTVDANAMAANQWRGKLSDQQERMLRYLLDAERIDLDAKGGTLGRTALHHAAAAGCAVALDLLLESGADKTVQDKDGKDALSILGHAGAGLSSHA</sequence>
<keyword evidence="1" id="KW-0677">Repeat</keyword>
<dbReference type="GO" id="GO:0005634">
    <property type="term" value="C:nucleus"/>
    <property type="evidence" value="ECO:0007669"/>
    <property type="project" value="TreeGrafter"/>
</dbReference>
<dbReference type="PANTHER" id="PTHR24201:SF16">
    <property type="entry name" value="ANKYRIN-1-LIKE-RELATED"/>
    <property type="match status" value="1"/>
</dbReference>
<dbReference type="InterPro" id="IPR050776">
    <property type="entry name" value="Ank_Repeat/CDKN_Inhibitor"/>
</dbReference>
<dbReference type="Proteomes" id="UP000799539">
    <property type="component" value="Unassembled WGS sequence"/>
</dbReference>
<dbReference type="InterPro" id="IPR002110">
    <property type="entry name" value="Ankyrin_rpt"/>
</dbReference>
<protein>
    <submittedName>
        <fullName evidence="4">Uncharacterized protein</fullName>
    </submittedName>
</protein>
<gene>
    <name evidence="4" type="ORF">CERZMDRAFT_92771</name>
</gene>
<dbReference type="EMBL" id="ML992663">
    <property type="protein sequence ID" value="KAF2216699.1"/>
    <property type="molecule type" value="Genomic_DNA"/>
</dbReference>
<dbReference type="PROSITE" id="PS50297">
    <property type="entry name" value="ANK_REP_REGION"/>
    <property type="match status" value="2"/>
</dbReference>
<dbReference type="SMART" id="SM00248">
    <property type="entry name" value="ANK"/>
    <property type="match status" value="2"/>
</dbReference>
<dbReference type="Pfam" id="PF12796">
    <property type="entry name" value="Ank_2"/>
    <property type="match status" value="1"/>
</dbReference>
<evidence type="ECO:0000256" key="1">
    <source>
        <dbReference type="ARBA" id="ARBA00022737"/>
    </source>
</evidence>
<dbReference type="SUPFAM" id="SSF48403">
    <property type="entry name" value="Ankyrin repeat"/>
    <property type="match status" value="1"/>
</dbReference>
<dbReference type="AlphaFoldDB" id="A0A6A6FTJ8"/>
<evidence type="ECO:0000313" key="5">
    <source>
        <dbReference type="Proteomes" id="UP000799539"/>
    </source>
</evidence>
<keyword evidence="2 3" id="KW-0040">ANK repeat</keyword>
<dbReference type="OrthoDB" id="248923at2759"/>
<proteinExistence type="predicted"/>
<feature type="repeat" description="ANK" evidence="3">
    <location>
        <begin position="12"/>
        <end position="48"/>
    </location>
</feature>
<accession>A0A6A6FTJ8</accession>
<evidence type="ECO:0000256" key="3">
    <source>
        <dbReference type="PROSITE-ProRule" id="PRU00023"/>
    </source>
</evidence>
<keyword evidence="5" id="KW-1185">Reference proteome</keyword>
<evidence type="ECO:0000256" key="2">
    <source>
        <dbReference type="ARBA" id="ARBA00023043"/>
    </source>
</evidence>
<dbReference type="Gene3D" id="1.25.40.20">
    <property type="entry name" value="Ankyrin repeat-containing domain"/>
    <property type="match status" value="2"/>
</dbReference>